<dbReference type="GO" id="GO:0005524">
    <property type="term" value="F:ATP binding"/>
    <property type="evidence" value="ECO:0007669"/>
    <property type="project" value="UniProtKB-KW"/>
</dbReference>
<comment type="similarity">
    <text evidence="1">Belongs to the protein kinase superfamily. ADCK protein kinase family.</text>
</comment>
<protein>
    <submittedName>
        <fullName evidence="3">ABC transporter ATP-binding protein</fullName>
    </submittedName>
</protein>
<evidence type="ECO:0000259" key="2">
    <source>
        <dbReference type="Pfam" id="PF03109"/>
    </source>
</evidence>
<feature type="domain" description="ABC1 atypical kinase-like" evidence="2">
    <location>
        <begin position="93"/>
        <end position="332"/>
    </location>
</feature>
<organism evidence="3 4">
    <name type="scientific">Thalassospira profundimaris</name>
    <dbReference type="NCBI Taxonomy" id="502049"/>
    <lineage>
        <taxon>Bacteria</taxon>
        <taxon>Pseudomonadati</taxon>
        <taxon>Pseudomonadota</taxon>
        <taxon>Alphaproteobacteria</taxon>
        <taxon>Rhodospirillales</taxon>
        <taxon>Thalassospiraceae</taxon>
        <taxon>Thalassospira</taxon>
    </lineage>
</organism>
<evidence type="ECO:0000313" key="4">
    <source>
        <dbReference type="Proteomes" id="UP000253061"/>
    </source>
</evidence>
<dbReference type="Proteomes" id="UP000253061">
    <property type="component" value="Unassembled WGS sequence"/>
</dbReference>
<dbReference type="Pfam" id="PF03109">
    <property type="entry name" value="ABC1"/>
    <property type="match status" value="1"/>
</dbReference>
<dbReference type="InterPro" id="IPR034646">
    <property type="entry name" value="ADCK3_dom"/>
</dbReference>
<dbReference type="AlphaFoldDB" id="A0A367V5Y7"/>
<dbReference type="EMBL" id="JPWB01000009">
    <property type="protein sequence ID" value="RCK19911.1"/>
    <property type="molecule type" value="Genomic_DNA"/>
</dbReference>
<dbReference type="InterPro" id="IPR050154">
    <property type="entry name" value="UbiB_kinase"/>
</dbReference>
<comment type="caution">
    <text evidence="3">The sequence shown here is derived from an EMBL/GenBank/DDBJ whole genome shotgun (WGS) entry which is preliminary data.</text>
</comment>
<sequence>MSDNDDDYTAANEENRFGGRVRRYARVGASASKPAARLATGKMFGGEIDHAKYAAELTSALGGLKGPLMKVAQILSTIPDALPKEYTQALAELQADAPSMGWLFVKRRMRSELGAGWQSNFTDFSHDAVAAASLGQVHKATLPDGRDVACKLQYPDMSATVEADLKQLRAAFAIYKRYDSAIDAQNIQEELTARLREELDYEREAKHMRLYGHMLADVDCVHVPEPVDEVTTSRLLTMTWQKGQKFKHFLESDPDQNARNQVALNMFRAWYVPFYRYGVIHGDPHLGNYTLRDDLSVNLLDFGCIRIFKPDFVQAVITLYEALRDEDEEKAVSAYESWGFENPSRELIDVLNIWASFVYGPILDDRERKMGETNSVAYGAEVAGKVHQELRRVGGVKPPREFVLVDRAAVGLGAVFLRLDAQVNWYRLFNDLVGDFDVAKLEARQKTALDQIGLDRPDA</sequence>
<accession>A0A367V5Y7</accession>
<evidence type="ECO:0000313" key="3">
    <source>
        <dbReference type="EMBL" id="RCK19911.1"/>
    </source>
</evidence>
<name>A0A367V5Y7_9PROT</name>
<proteinExistence type="inferred from homology"/>
<keyword evidence="3" id="KW-0547">Nucleotide-binding</keyword>
<reference evidence="3 4" key="1">
    <citation type="submission" date="2014-07" db="EMBL/GenBank/DDBJ databases">
        <title>Draft genome sequence of Thalassospira profundimaris R8-17.</title>
        <authorList>
            <person name="Lai Q."/>
            <person name="Shao Z."/>
        </authorList>
    </citation>
    <scope>NUCLEOTIDE SEQUENCE [LARGE SCALE GENOMIC DNA]</scope>
    <source>
        <strain evidence="3 4">R8-17</strain>
    </source>
</reference>
<dbReference type="InterPro" id="IPR004147">
    <property type="entry name" value="ABC1_dom"/>
</dbReference>
<dbReference type="RefSeq" id="WP_114129919.1">
    <property type="nucleotide sequence ID" value="NZ_JPWB01000009.1"/>
</dbReference>
<dbReference type="PANTHER" id="PTHR10566:SF113">
    <property type="entry name" value="PROTEIN ACTIVITY OF BC1 COMPLEX KINASE 7, CHLOROPLASTIC"/>
    <property type="match status" value="1"/>
</dbReference>
<keyword evidence="3" id="KW-0067">ATP-binding</keyword>
<dbReference type="CDD" id="cd13970">
    <property type="entry name" value="ABC1_ADCK3"/>
    <property type="match status" value="1"/>
</dbReference>
<evidence type="ECO:0000256" key="1">
    <source>
        <dbReference type="ARBA" id="ARBA00009670"/>
    </source>
</evidence>
<dbReference type="InterPro" id="IPR011009">
    <property type="entry name" value="Kinase-like_dom_sf"/>
</dbReference>
<dbReference type="SUPFAM" id="SSF56112">
    <property type="entry name" value="Protein kinase-like (PK-like)"/>
    <property type="match status" value="1"/>
</dbReference>
<dbReference type="PANTHER" id="PTHR10566">
    <property type="entry name" value="CHAPERONE-ACTIVITY OF BC1 COMPLEX CABC1 -RELATED"/>
    <property type="match status" value="1"/>
</dbReference>
<gene>
    <name evidence="3" type="ORF">TH6_18060</name>
</gene>